<dbReference type="EMBL" id="MN739356">
    <property type="protein sequence ID" value="QHT00546.1"/>
    <property type="molecule type" value="Genomic_DNA"/>
</dbReference>
<keyword evidence="1" id="KW-0175">Coiled coil</keyword>
<protein>
    <submittedName>
        <fullName evidence="2">Uncharacterized protein</fullName>
    </submittedName>
</protein>
<reference evidence="2" key="1">
    <citation type="journal article" date="2020" name="Nature">
        <title>Giant virus diversity and host interactions through global metagenomics.</title>
        <authorList>
            <person name="Schulz F."/>
            <person name="Roux S."/>
            <person name="Paez-Espino D."/>
            <person name="Jungbluth S."/>
            <person name="Walsh D.A."/>
            <person name="Denef V.J."/>
            <person name="McMahon K.D."/>
            <person name="Konstantinidis K.T."/>
            <person name="Eloe-Fadrosh E.A."/>
            <person name="Kyrpides N.C."/>
            <person name="Woyke T."/>
        </authorList>
    </citation>
    <scope>NUCLEOTIDE SEQUENCE</scope>
    <source>
        <strain evidence="2">GVMAG-M-3300020192-26</strain>
    </source>
</reference>
<organism evidence="2">
    <name type="scientific">viral metagenome</name>
    <dbReference type="NCBI Taxonomy" id="1070528"/>
    <lineage>
        <taxon>unclassified sequences</taxon>
        <taxon>metagenomes</taxon>
        <taxon>organismal metagenomes</taxon>
    </lineage>
</organism>
<name>A0A6C0C751_9ZZZZ</name>
<accession>A0A6C0C751</accession>
<sequence length="97" mass="11600">MLLRIARTARYTRSFYSQTKKNETDLHHYPTIINTFREITRIEKEMVEMNDLLSKNIESLEKEIAEMNDSLSKIEDDLITLDQRLSIFEAKILRDTY</sequence>
<dbReference type="AlphaFoldDB" id="A0A6C0C751"/>
<proteinExistence type="predicted"/>
<evidence type="ECO:0000256" key="1">
    <source>
        <dbReference type="SAM" id="Coils"/>
    </source>
</evidence>
<evidence type="ECO:0000313" key="2">
    <source>
        <dbReference type="EMBL" id="QHT00546.1"/>
    </source>
</evidence>
<feature type="coiled-coil region" evidence="1">
    <location>
        <begin position="43"/>
        <end position="84"/>
    </location>
</feature>